<keyword evidence="1" id="KW-0812">Transmembrane</keyword>
<dbReference type="InterPro" id="IPR021737">
    <property type="entry name" value="Phage_phiKZ_Orf197"/>
</dbReference>
<protein>
    <submittedName>
        <fullName evidence="2">DUF3307 domain-containing protein</fullName>
    </submittedName>
</protein>
<evidence type="ECO:0000313" key="3">
    <source>
        <dbReference type="Proteomes" id="UP000596095"/>
    </source>
</evidence>
<proteinExistence type="predicted"/>
<sequence length="251" mass="27485">MLETLLVLLTAHLVADFVLQTTKMIARKQELHGLLLHVAVVLLVIAALTGSINPWVYLIIGFSHAVMDWIKVHWLPDGVHAFVIDQLVHIVFIVLIALMFPHVARDGWYGMIPTQVQLLMYQGMSIASGLILVVNVGGVLVEKLLAPFTAGLKMGSAESAPTTAAAQSDDHKGMQTAGRYIGRLERGLIFMFLLLGQPEGVGLMLAAKSVLRFADRQARAHTEYVIIGTMLSFGWAIAATMLTKLAISHWR</sequence>
<organism evidence="2 3">
    <name type="scientific">Stenotrophomonas maltophilia</name>
    <name type="common">Pseudomonas maltophilia</name>
    <name type="synonym">Xanthomonas maltophilia</name>
    <dbReference type="NCBI Taxonomy" id="40324"/>
    <lineage>
        <taxon>Bacteria</taxon>
        <taxon>Pseudomonadati</taxon>
        <taxon>Pseudomonadota</taxon>
        <taxon>Gammaproteobacteria</taxon>
        <taxon>Lysobacterales</taxon>
        <taxon>Lysobacteraceae</taxon>
        <taxon>Stenotrophomonas</taxon>
        <taxon>Stenotrophomonas maltophilia group</taxon>
    </lineage>
</organism>
<reference evidence="2 3" key="1">
    <citation type="submission" date="2021-01" db="EMBL/GenBank/DDBJ databases">
        <title>Genome Characterization of a novel Stenotrophomonas isolate with high keratinase activity.</title>
        <authorList>
            <person name="Cao Z.-J."/>
        </authorList>
    </citation>
    <scope>NUCLEOTIDE SEQUENCE [LARGE SCALE GENOMIC DNA]</scope>
    <source>
        <strain evidence="2 3">DHHJ</strain>
    </source>
</reference>
<dbReference type="EMBL" id="CP067993">
    <property type="protein sequence ID" value="QQQ40684.1"/>
    <property type="molecule type" value="Genomic_DNA"/>
</dbReference>
<dbReference type="Pfam" id="PF11750">
    <property type="entry name" value="DUF3307"/>
    <property type="match status" value="1"/>
</dbReference>
<keyword evidence="1" id="KW-0472">Membrane</keyword>
<keyword evidence="1" id="KW-1133">Transmembrane helix</keyword>
<feature type="transmembrane region" description="Helical" evidence="1">
    <location>
        <begin position="226"/>
        <end position="247"/>
    </location>
</feature>
<name>A0ABD7BYQ9_STEMA</name>
<dbReference type="AlphaFoldDB" id="A0ABD7BYQ9"/>
<accession>A0ABD7BYQ9</accession>
<feature type="transmembrane region" description="Helical" evidence="1">
    <location>
        <begin position="81"/>
        <end position="100"/>
    </location>
</feature>
<evidence type="ECO:0000313" key="2">
    <source>
        <dbReference type="EMBL" id="QQQ40684.1"/>
    </source>
</evidence>
<feature type="transmembrane region" description="Helical" evidence="1">
    <location>
        <begin position="120"/>
        <end position="141"/>
    </location>
</feature>
<feature type="transmembrane region" description="Helical" evidence="1">
    <location>
        <begin position="188"/>
        <end position="206"/>
    </location>
</feature>
<evidence type="ECO:0000256" key="1">
    <source>
        <dbReference type="SAM" id="Phobius"/>
    </source>
</evidence>
<dbReference type="RefSeq" id="WP_201116410.1">
    <property type="nucleotide sequence ID" value="NZ_CP067993.1"/>
</dbReference>
<feature type="transmembrane region" description="Helical" evidence="1">
    <location>
        <begin position="36"/>
        <end position="60"/>
    </location>
</feature>
<dbReference type="Proteomes" id="UP000596095">
    <property type="component" value="Chromosome"/>
</dbReference>
<gene>
    <name evidence="2" type="ORF">JJL50_11935</name>
</gene>